<organism evidence="3 5">
    <name type="scientific">Legionella birminghamensis</name>
    <dbReference type="NCBI Taxonomy" id="28083"/>
    <lineage>
        <taxon>Bacteria</taxon>
        <taxon>Pseudomonadati</taxon>
        <taxon>Pseudomonadota</taxon>
        <taxon>Gammaproteobacteria</taxon>
        <taxon>Legionellales</taxon>
        <taxon>Legionellaceae</taxon>
        <taxon>Legionella</taxon>
    </lineage>
</organism>
<evidence type="ECO:0000313" key="3">
    <source>
        <dbReference type="EMBL" id="STX31644.1"/>
    </source>
</evidence>
<evidence type="ECO:0000313" key="5">
    <source>
        <dbReference type="Proteomes" id="UP000255066"/>
    </source>
</evidence>
<protein>
    <recommendedName>
        <fullName evidence="6">Phasin protein</fullName>
    </recommendedName>
</protein>
<feature type="region of interest" description="Disordered" evidence="1">
    <location>
        <begin position="156"/>
        <end position="195"/>
    </location>
</feature>
<evidence type="ECO:0000313" key="4">
    <source>
        <dbReference type="Proteomes" id="UP000054735"/>
    </source>
</evidence>
<evidence type="ECO:0008006" key="6">
    <source>
        <dbReference type="Google" id="ProtNLM"/>
    </source>
</evidence>
<dbReference type="EMBL" id="LNXT01000040">
    <property type="protein sequence ID" value="KTC69381.1"/>
    <property type="molecule type" value="Genomic_DNA"/>
</dbReference>
<name>A0A378IHI0_9GAMM</name>
<evidence type="ECO:0000256" key="1">
    <source>
        <dbReference type="SAM" id="MobiDB-lite"/>
    </source>
</evidence>
<sequence length="195" mass="22323">MCDATKLGNIMIMENYMNQLNQLARQMQKPMEEMMQLNIKTLQSFQPKTEHLQKIERPEMLWERQICNMIESGHKWLDYVEKSFEITERAMLQFVKGFGQFREDSQTGHKSAFDTAMSNMSHFNPMTAWQDAASQALDSSAMEGIDPTQIVREVAESAGIPRYKKEPLKPAGNGSVGQTKMGKRSEKGADKKDKH</sequence>
<accession>A0A378IHI0</accession>
<evidence type="ECO:0000313" key="2">
    <source>
        <dbReference type="EMBL" id="KTC69381.1"/>
    </source>
</evidence>
<feature type="compositionally biased region" description="Basic and acidic residues" evidence="1">
    <location>
        <begin position="183"/>
        <end position="195"/>
    </location>
</feature>
<gene>
    <name evidence="2" type="ORF">Lbir_2120</name>
    <name evidence="3" type="ORF">NCTC12437_01418</name>
</gene>
<dbReference type="Proteomes" id="UP000255066">
    <property type="component" value="Unassembled WGS sequence"/>
</dbReference>
<proteinExistence type="predicted"/>
<keyword evidence="4" id="KW-1185">Reference proteome</keyword>
<dbReference type="AlphaFoldDB" id="A0A378IHI0"/>
<dbReference type="EMBL" id="UGNW01000001">
    <property type="protein sequence ID" value="STX31644.1"/>
    <property type="molecule type" value="Genomic_DNA"/>
</dbReference>
<reference evidence="3 5" key="2">
    <citation type="submission" date="2018-06" db="EMBL/GenBank/DDBJ databases">
        <authorList>
            <consortium name="Pathogen Informatics"/>
            <person name="Doyle S."/>
        </authorList>
    </citation>
    <scope>NUCLEOTIDE SEQUENCE [LARGE SCALE GENOMIC DNA]</scope>
    <source>
        <strain evidence="3 5">NCTC12437</strain>
    </source>
</reference>
<dbReference type="Proteomes" id="UP000054735">
    <property type="component" value="Unassembled WGS sequence"/>
</dbReference>
<reference evidence="2 4" key="1">
    <citation type="submission" date="2015-11" db="EMBL/GenBank/DDBJ databases">
        <title>Genomic analysis of 38 Legionella species identifies large and diverse effector repertoires.</title>
        <authorList>
            <person name="Burstein D."/>
            <person name="Amaro F."/>
            <person name="Zusman T."/>
            <person name="Lifshitz Z."/>
            <person name="Cohen O."/>
            <person name="Gilbert J.A."/>
            <person name="Pupko T."/>
            <person name="Shuman H.A."/>
            <person name="Segal G."/>
        </authorList>
    </citation>
    <scope>NUCLEOTIDE SEQUENCE [LARGE SCALE GENOMIC DNA]</scope>
    <source>
        <strain evidence="2 4">CDC#1407-AL-14</strain>
    </source>
</reference>